<accession>A0ABT3DTB6</accession>
<keyword evidence="3" id="KW-1185">Reference proteome</keyword>
<evidence type="ECO:0000313" key="3">
    <source>
        <dbReference type="Proteomes" id="UP001320843"/>
    </source>
</evidence>
<evidence type="ECO:0000256" key="1">
    <source>
        <dbReference type="SAM" id="MobiDB-lite"/>
    </source>
</evidence>
<comment type="caution">
    <text evidence="2">The sequence shown here is derived from an EMBL/GenBank/DDBJ whole genome shotgun (WGS) entry which is preliminary data.</text>
</comment>
<dbReference type="Proteomes" id="UP001320843">
    <property type="component" value="Unassembled WGS sequence"/>
</dbReference>
<feature type="region of interest" description="Disordered" evidence="1">
    <location>
        <begin position="57"/>
        <end position="76"/>
    </location>
</feature>
<proteinExistence type="predicted"/>
<dbReference type="EMBL" id="JANFWR010000007">
    <property type="protein sequence ID" value="MCW0398739.1"/>
    <property type="molecule type" value="Genomic_DNA"/>
</dbReference>
<reference evidence="2 3" key="1">
    <citation type="submission" date="2022-06" db="EMBL/GenBank/DDBJ databases">
        <title>Dynamics of rice microbiomes reveals core vertical transmitted seed endophytes.</title>
        <authorList>
            <person name="Liao K."/>
            <person name="Zhang X."/>
        </authorList>
    </citation>
    <scope>NUCLEOTIDE SEQUENCE [LARGE SCALE GENOMIC DNA]</scope>
    <source>
        <strain evidence="2 3">YT10-10-1</strain>
    </source>
</reference>
<protein>
    <submittedName>
        <fullName evidence="2">Uncharacterized protein</fullName>
    </submittedName>
</protein>
<evidence type="ECO:0000313" key="2">
    <source>
        <dbReference type="EMBL" id="MCW0398739.1"/>
    </source>
</evidence>
<sequence length="76" mass="8221">MITLHSAEIRARDPHRARLADDLAAFQSAGGEVQRLGNTPIKGKTITLRETMSDLVSDKGDAAGLQKRSAKHKPSK</sequence>
<organism evidence="2 3">
    <name type="scientific">Xanthomonas sacchari</name>
    <dbReference type="NCBI Taxonomy" id="56458"/>
    <lineage>
        <taxon>Bacteria</taxon>
        <taxon>Pseudomonadati</taxon>
        <taxon>Pseudomonadota</taxon>
        <taxon>Gammaproteobacteria</taxon>
        <taxon>Lysobacterales</taxon>
        <taxon>Lysobacteraceae</taxon>
        <taxon>Xanthomonas</taxon>
    </lineage>
</organism>
<name>A0ABT3DTB6_9XANT</name>
<dbReference type="RefSeq" id="WP_267082279.1">
    <property type="nucleotide sequence ID" value="NZ_CP099530.1"/>
</dbReference>
<gene>
    <name evidence="2" type="ORF">NB700_001295</name>
</gene>